<evidence type="ECO:0000313" key="2">
    <source>
        <dbReference type="Proteomes" id="UP001162483"/>
    </source>
</evidence>
<accession>A0ABN9AAT4</accession>
<reference evidence="1" key="1">
    <citation type="submission" date="2023-05" db="EMBL/GenBank/DDBJ databases">
        <authorList>
            <person name="Stuckert A."/>
        </authorList>
    </citation>
    <scope>NUCLEOTIDE SEQUENCE</scope>
</reference>
<dbReference type="EMBL" id="CATNWA010000064">
    <property type="protein sequence ID" value="CAI9532559.1"/>
    <property type="molecule type" value="Genomic_DNA"/>
</dbReference>
<protein>
    <submittedName>
        <fullName evidence="1">Uncharacterized protein</fullName>
    </submittedName>
</protein>
<proteinExistence type="predicted"/>
<organism evidence="1 2">
    <name type="scientific">Staurois parvus</name>
    <dbReference type="NCBI Taxonomy" id="386267"/>
    <lineage>
        <taxon>Eukaryota</taxon>
        <taxon>Metazoa</taxon>
        <taxon>Chordata</taxon>
        <taxon>Craniata</taxon>
        <taxon>Vertebrata</taxon>
        <taxon>Euteleostomi</taxon>
        <taxon>Amphibia</taxon>
        <taxon>Batrachia</taxon>
        <taxon>Anura</taxon>
        <taxon>Neobatrachia</taxon>
        <taxon>Ranoidea</taxon>
        <taxon>Ranidae</taxon>
        <taxon>Staurois</taxon>
    </lineage>
</organism>
<dbReference type="Proteomes" id="UP001162483">
    <property type="component" value="Unassembled WGS sequence"/>
</dbReference>
<sequence length="61" mass="6966">MAERGGGHEWRPVEGLGEGVEGAVGGIGFQRGWRRWSGWKRMDWEAGMSQRRGRPVREELQ</sequence>
<evidence type="ECO:0000313" key="1">
    <source>
        <dbReference type="EMBL" id="CAI9532559.1"/>
    </source>
</evidence>
<gene>
    <name evidence="1" type="ORF">SPARVUS_LOCUS237296</name>
</gene>
<keyword evidence="2" id="KW-1185">Reference proteome</keyword>
<name>A0ABN9AAT4_9NEOB</name>
<comment type="caution">
    <text evidence="1">The sequence shown here is derived from an EMBL/GenBank/DDBJ whole genome shotgun (WGS) entry which is preliminary data.</text>
</comment>